<dbReference type="RefSeq" id="XP_070904220.1">
    <property type="nucleotide sequence ID" value="XM_071038454.1"/>
</dbReference>
<accession>A0ABR4L4G1</accession>
<protein>
    <submittedName>
        <fullName evidence="1">Oleate hydratase</fullName>
    </submittedName>
</protein>
<comment type="caution">
    <text evidence="1">The sequence shown here is derived from an EMBL/GenBank/DDBJ whole genome shotgun (WGS) entry which is preliminary data.</text>
</comment>
<dbReference type="PANTHER" id="PTHR37417">
    <property type="entry name" value="67 KDA MYOSIN-CROSS-REACTIVE ANTIGEN FAMILY PROTEIN (AFU_ORTHOLOGUE AFUA_5G09970)"/>
    <property type="match status" value="1"/>
</dbReference>
<name>A0ABR4L4G1_9EURO</name>
<dbReference type="GeneID" id="98153618"/>
<sequence>MSISRVKRRFIDMQNIMCCRRDPQVTHAWIIGSDLSSFAAAVYLIHDAHVPGPNVHLLFNRPEDSDQIINDKGLISTRGQGIRFVSGSIDGCTAHLLSCVSRFAGRDAHNLDGVRRVDTERDSTQCKSFYVLRGGSCRVQKIHQPVSHLRPADRKDLLKVMLDDGQSLACKTVGDCFRASFFGSELWILLSMRFGYRPSHSAMEFQNCLRRYLQEAQDGRIDTPVDFWHVTKFLYETVDEYLHSEGVEFWPDTSIQNIKFTKESSWRCASSIKAKTGNKSLDIPIQRDDILIVSLGSTDSGSLVGSNGTAPSPIPVRAERILNPAWSLWFRLARVSPEFGNPSAFCTHLSESKMESFTVILDPCSSDLYTYLEHCIGEESTLCLPDSNWSLCLCLSRQQIPTSSAAASEGCSEEVRTIQGYGLTPEQAGNFIHKPMCCCAGQEILSELLSHLAPWPAFEETLSSATTIPTLWPLASAALVRRAHGDRPRTFPLSPSNIGVIGAFSEVPDETVCGLEYGIRSAQIAVDGLMGLDQRLPKVKINSVTKRYGKMNHSIV</sequence>
<dbReference type="PANTHER" id="PTHR37417:SF2">
    <property type="entry name" value="67 KDA MYOSIN-CROSS-REACTIVE ANTIGEN FAMILY PROTEIN (AFU_ORTHOLOGUE AFUA_5G09970)"/>
    <property type="match status" value="1"/>
</dbReference>
<organism evidence="1 2">
    <name type="scientific">Aspergillus pseudodeflectus</name>
    <dbReference type="NCBI Taxonomy" id="176178"/>
    <lineage>
        <taxon>Eukaryota</taxon>
        <taxon>Fungi</taxon>
        <taxon>Dikarya</taxon>
        <taxon>Ascomycota</taxon>
        <taxon>Pezizomycotina</taxon>
        <taxon>Eurotiomycetes</taxon>
        <taxon>Eurotiomycetidae</taxon>
        <taxon>Eurotiales</taxon>
        <taxon>Aspergillaceae</taxon>
        <taxon>Aspergillus</taxon>
        <taxon>Aspergillus subgen. Nidulantes</taxon>
    </lineage>
</organism>
<keyword evidence="2" id="KW-1185">Reference proteome</keyword>
<dbReference type="InterPro" id="IPR010354">
    <property type="entry name" value="Oleate_hydratase"/>
</dbReference>
<evidence type="ECO:0000313" key="1">
    <source>
        <dbReference type="EMBL" id="KAL2859286.1"/>
    </source>
</evidence>
<dbReference type="Gene3D" id="3.50.50.60">
    <property type="entry name" value="FAD/NAD(P)-binding domain"/>
    <property type="match status" value="2"/>
</dbReference>
<dbReference type="Gene3D" id="3.30.9.80">
    <property type="match status" value="1"/>
</dbReference>
<dbReference type="InterPro" id="IPR036188">
    <property type="entry name" value="FAD/NAD-bd_sf"/>
</dbReference>
<gene>
    <name evidence="1" type="ORF">BJX68DRAFT_226084</name>
</gene>
<dbReference type="Pfam" id="PF06100">
    <property type="entry name" value="MCRA"/>
    <property type="match status" value="1"/>
</dbReference>
<reference evidence="1 2" key="1">
    <citation type="submission" date="2024-07" db="EMBL/GenBank/DDBJ databases">
        <title>Section-level genome sequencing and comparative genomics of Aspergillus sections Usti and Cavernicolus.</title>
        <authorList>
            <consortium name="Lawrence Berkeley National Laboratory"/>
            <person name="Nybo J.L."/>
            <person name="Vesth T.C."/>
            <person name="Theobald S."/>
            <person name="Frisvad J.C."/>
            <person name="Larsen T.O."/>
            <person name="Kjaerboelling I."/>
            <person name="Rothschild-Mancinelli K."/>
            <person name="Lyhne E.K."/>
            <person name="Kogle M.E."/>
            <person name="Barry K."/>
            <person name="Clum A."/>
            <person name="Na H."/>
            <person name="Ledsgaard L."/>
            <person name="Lin J."/>
            <person name="Lipzen A."/>
            <person name="Kuo A."/>
            <person name="Riley R."/>
            <person name="Mondo S."/>
            <person name="LaButti K."/>
            <person name="Haridas S."/>
            <person name="Pangalinan J."/>
            <person name="Salamov A.A."/>
            <person name="Simmons B.A."/>
            <person name="Magnuson J.K."/>
            <person name="Chen J."/>
            <person name="Drula E."/>
            <person name="Henrissat B."/>
            <person name="Wiebenga A."/>
            <person name="Lubbers R.J."/>
            <person name="Gomes A.C."/>
            <person name="Macurrencykelacurrency M.R."/>
            <person name="Stajich J."/>
            <person name="Grigoriev I.V."/>
            <person name="Mortensen U.H."/>
            <person name="De vries R.P."/>
            <person name="Baker S.E."/>
            <person name="Andersen M.R."/>
        </authorList>
    </citation>
    <scope>NUCLEOTIDE SEQUENCE [LARGE SCALE GENOMIC DNA]</scope>
    <source>
        <strain evidence="1 2">CBS 756.74</strain>
    </source>
</reference>
<dbReference type="Proteomes" id="UP001610444">
    <property type="component" value="Unassembled WGS sequence"/>
</dbReference>
<dbReference type="EMBL" id="JBFXLR010000003">
    <property type="protein sequence ID" value="KAL2859286.1"/>
    <property type="molecule type" value="Genomic_DNA"/>
</dbReference>
<proteinExistence type="predicted"/>
<evidence type="ECO:0000313" key="2">
    <source>
        <dbReference type="Proteomes" id="UP001610444"/>
    </source>
</evidence>